<dbReference type="InterPro" id="IPR018540">
    <property type="entry name" value="Spo0E-like"/>
</dbReference>
<accession>A0A645E102</accession>
<name>A0A645E102_9ZZZZ</name>
<dbReference type="EMBL" id="VSSQ01041861">
    <property type="protein sequence ID" value="MPM95347.1"/>
    <property type="molecule type" value="Genomic_DNA"/>
</dbReference>
<dbReference type="GO" id="GO:0043937">
    <property type="term" value="P:regulation of sporulation"/>
    <property type="evidence" value="ECO:0007669"/>
    <property type="project" value="InterPro"/>
</dbReference>
<proteinExistence type="predicted"/>
<comment type="caution">
    <text evidence="1">The sequence shown here is derived from an EMBL/GenBank/DDBJ whole genome shotgun (WGS) entry which is preliminary data.</text>
</comment>
<dbReference type="SUPFAM" id="SSF140500">
    <property type="entry name" value="BAS1536-like"/>
    <property type="match status" value="1"/>
</dbReference>
<dbReference type="Pfam" id="PF09388">
    <property type="entry name" value="SpoOE-like"/>
    <property type="match status" value="1"/>
</dbReference>
<dbReference type="InterPro" id="IPR037208">
    <property type="entry name" value="Spo0E-like_sf"/>
</dbReference>
<evidence type="ECO:0000313" key="1">
    <source>
        <dbReference type="EMBL" id="MPM95347.1"/>
    </source>
</evidence>
<dbReference type="AlphaFoldDB" id="A0A645E102"/>
<evidence type="ECO:0008006" key="2">
    <source>
        <dbReference type="Google" id="ProtNLM"/>
    </source>
</evidence>
<dbReference type="InterPro" id="IPR036638">
    <property type="entry name" value="HLH_DNA-bd_sf"/>
</dbReference>
<sequence>MTGTLEERSENPMQASVLLNQINEQRNRLYILANNRMLIDPEVVRMSQELDQLLNLYHTLITH</sequence>
<organism evidence="1">
    <name type="scientific">bioreactor metagenome</name>
    <dbReference type="NCBI Taxonomy" id="1076179"/>
    <lineage>
        <taxon>unclassified sequences</taxon>
        <taxon>metagenomes</taxon>
        <taxon>ecological metagenomes</taxon>
    </lineage>
</organism>
<protein>
    <recommendedName>
        <fullName evidence="2">Spo0E like sporulation regulatory protein</fullName>
    </recommendedName>
</protein>
<gene>
    <name evidence="1" type="ORF">SDC9_142501</name>
</gene>
<reference evidence="1" key="1">
    <citation type="submission" date="2019-08" db="EMBL/GenBank/DDBJ databases">
        <authorList>
            <person name="Kucharzyk K."/>
            <person name="Murdoch R.W."/>
            <person name="Higgins S."/>
            <person name="Loffler F."/>
        </authorList>
    </citation>
    <scope>NUCLEOTIDE SEQUENCE</scope>
</reference>
<dbReference type="GO" id="GO:0046983">
    <property type="term" value="F:protein dimerization activity"/>
    <property type="evidence" value="ECO:0007669"/>
    <property type="project" value="InterPro"/>
</dbReference>
<dbReference type="Gene3D" id="4.10.280.10">
    <property type="entry name" value="Helix-loop-helix DNA-binding domain"/>
    <property type="match status" value="1"/>
</dbReference>